<dbReference type="Gene3D" id="2.60.120.200">
    <property type="match status" value="1"/>
</dbReference>
<dbReference type="GO" id="GO:0030246">
    <property type="term" value="F:carbohydrate binding"/>
    <property type="evidence" value="ECO:0007669"/>
    <property type="project" value="UniProtKB-UniRule"/>
</dbReference>
<dbReference type="AlphaFoldDB" id="A0A1I7RKR2"/>
<evidence type="ECO:0000313" key="6">
    <source>
        <dbReference type="WBParaSite" id="BXY_0129600.1"/>
    </source>
</evidence>
<dbReference type="PROSITE" id="PS51304">
    <property type="entry name" value="GALECTIN"/>
    <property type="match status" value="1"/>
</dbReference>
<accession>A0A1I7RKR2</accession>
<dbReference type="InterPro" id="IPR013320">
    <property type="entry name" value="ConA-like_dom_sf"/>
</dbReference>
<feature type="chain" id="PRO_5009304373" description="Galectin" evidence="3">
    <location>
        <begin position="17"/>
        <end position="298"/>
    </location>
</feature>
<name>A0A1I7RKR2_BURXY</name>
<dbReference type="WBParaSite" id="BXY_0129600.1">
    <property type="protein sequence ID" value="BXY_0129600.1"/>
    <property type="gene ID" value="BXY_0129600"/>
</dbReference>
<dbReference type="InterPro" id="IPR001079">
    <property type="entry name" value="Galectin_CRD"/>
</dbReference>
<sequence>MWKVASLVLLLGYAYGGDDSNFKLINNHYSNVRIQGLARGDVIKFTGTLDVIKNATAVFSIIDLETGKHDLFVELNNAEKKIYVQSDKGSLQTKEIPPGPKNPVSVRVQVLNYNVARIYVGRKVIGDIETGYIGGPKYFVTTGNIRDPKINVDEGNRLPIYKRGIDFRTGDVLNFDVSVRKSDLYIYLLADEDLVGYALKTNLQEQSISFSNNQGDQWGAEETYNVTNLRQDSIVSIRLENEEDGVKATINNKQSYVYPHQIDKPESEYRTLFVDSIDASVRFSATKRKGDDSDEDLK</sequence>
<feature type="domain" description="Galectin" evidence="4">
    <location>
        <begin position="159"/>
        <end position="284"/>
    </location>
</feature>
<evidence type="ECO:0000259" key="4">
    <source>
        <dbReference type="PROSITE" id="PS51304"/>
    </source>
</evidence>
<keyword evidence="3" id="KW-0732">Signal</keyword>
<evidence type="ECO:0000256" key="3">
    <source>
        <dbReference type="SAM" id="SignalP"/>
    </source>
</evidence>
<organism evidence="5 6">
    <name type="scientific">Bursaphelenchus xylophilus</name>
    <name type="common">Pinewood nematode worm</name>
    <name type="synonym">Aphelenchoides xylophilus</name>
    <dbReference type="NCBI Taxonomy" id="6326"/>
    <lineage>
        <taxon>Eukaryota</taxon>
        <taxon>Metazoa</taxon>
        <taxon>Ecdysozoa</taxon>
        <taxon>Nematoda</taxon>
        <taxon>Chromadorea</taxon>
        <taxon>Rhabditida</taxon>
        <taxon>Tylenchina</taxon>
        <taxon>Tylenchomorpha</taxon>
        <taxon>Aphelenchoidea</taxon>
        <taxon>Aphelenchoididae</taxon>
        <taxon>Bursaphelenchus</taxon>
    </lineage>
</organism>
<dbReference type="Proteomes" id="UP000095284">
    <property type="component" value="Unplaced"/>
</dbReference>
<proteinExistence type="predicted"/>
<protein>
    <recommendedName>
        <fullName evidence="2">Galectin</fullName>
    </recommendedName>
</protein>
<dbReference type="SUPFAM" id="SSF49899">
    <property type="entry name" value="Concanavalin A-like lectins/glucanases"/>
    <property type="match status" value="1"/>
</dbReference>
<reference evidence="6" key="1">
    <citation type="submission" date="2016-11" db="UniProtKB">
        <authorList>
            <consortium name="WormBaseParasite"/>
        </authorList>
    </citation>
    <scope>IDENTIFICATION</scope>
</reference>
<evidence type="ECO:0000256" key="2">
    <source>
        <dbReference type="RuleBase" id="RU102079"/>
    </source>
</evidence>
<dbReference type="Pfam" id="PF00337">
    <property type="entry name" value="Gal-bind_lectin"/>
    <property type="match status" value="1"/>
</dbReference>
<feature type="signal peptide" evidence="3">
    <location>
        <begin position="1"/>
        <end position="16"/>
    </location>
</feature>
<evidence type="ECO:0000313" key="5">
    <source>
        <dbReference type="Proteomes" id="UP000095284"/>
    </source>
</evidence>
<evidence type="ECO:0000256" key="1">
    <source>
        <dbReference type="ARBA" id="ARBA00022734"/>
    </source>
</evidence>
<keyword evidence="1 2" id="KW-0430">Lectin</keyword>